<proteinExistence type="predicted"/>
<dbReference type="Proteomes" id="UP000029714">
    <property type="component" value="Unassembled WGS sequence"/>
</dbReference>
<dbReference type="OrthoDB" id="5327284at2"/>
<sequence>MIDFISGLFDSAKSWLEKIWVWCKKIFLSVVNFTKNIVDFFKNPQRLKQLENDKNVIAVSIKEKLGNGDFKVVNCLFNKNKGEIVGEETQSNENALGIETQSLDSETQKHFGDKDMIVLQ</sequence>
<dbReference type="EMBL" id="QBIU01000002">
    <property type="protein sequence ID" value="MWV70732.1"/>
    <property type="molecule type" value="Genomic_DNA"/>
</dbReference>
<organism evidence="2 3">
    <name type="scientific">Helicobacter saguini</name>
    <dbReference type="NCBI Taxonomy" id="1548018"/>
    <lineage>
        <taxon>Bacteria</taxon>
        <taxon>Pseudomonadati</taxon>
        <taxon>Campylobacterota</taxon>
        <taxon>Epsilonproteobacteria</taxon>
        <taxon>Campylobacterales</taxon>
        <taxon>Helicobacteraceae</taxon>
        <taxon>Helicobacter</taxon>
    </lineage>
</organism>
<evidence type="ECO:0000313" key="2">
    <source>
        <dbReference type="EMBL" id="TLD94558.1"/>
    </source>
</evidence>
<dbReference type="RefSeq" id="WP_052062532.1">
    <property type="nucleotide sequence ID" value="NZ_JRMP02000006.1"/>
</dbReference>
<name>A0A347W5A3_9HELI</name>
<dbReference type="Proteomes" id="UP000477070">
    <property type="component" value="Unassembled WGS sequence"/>
</dbReference>
<evidence type="ECO:0000313" key="4">
    <source>
        <dbReference type="Proteomes" id="UP000477070"/>
    </source>
</evidence>
<gene>
    <name evidence="1" type="ORF">DCO61_12255</name>
    <name evidence="2" type="ORF">LS64_005170</name>
</gene>
<reference evidence="1 4" key="4">
    <citation type="submission" date="2019-12" db="EMBL/GenBank/DDBJ databases">
        <title>Multi-Generational Helicobacter saguini Isolates.</title>
        <authorList>
            <person name="Mannion A."/>
            <person name="Shen Z."/>
            <person name="Fox J.G."/>
        </authorList>
    </citation>
    <scope>NUCLEOTIDE SEQUENCE [LARGE SCALE GENOMIC DNA]</scope>
    <source>
        <strain evidence="1">16-048</strain>
        <strain evidence="4">16-048 (F4)</strain>
    </source>
</reference>
<evidence type="ECO:0000313" key="1">
    <source>
        <dbReference type="EMBL" id="MWV70732.1"/>
    </source>
</evidence>
<protein>
    <submittedName>
        <fullName evidence="2">Uncharacterized protein</fullName>
    </submittedName>
</protein>
<comment type="caution">
    <text evidence="2">The sequence shown here is derived from an EMBL/GenBank/DDBJ whole genome shotgun (WGS) entry which is preliminary data.</text>
</comment>
<accession>A0A347W5A3</accession>
<reference evidence="2" key="3">
    <citation type="submission" date="2018-04" db="EMBL/GenBank/DDBJ databases">
        <authorList>
            <person name="Sheh A."/>
            <person name="Shen Z."/>
            <person name="Mannion A.J."/>
            <person name="Fox J.G."/>
        </authorList>
    </citation>
    <scope>NUCLEOTIDE SEQUENCE</scope>
    <source>
        <strain evidence="2">MIT 97-6194</strain>
    </source>
</reference>
<reference evidence="2 3" key="1">
    <citation type="journal article" date="2014" name="Genome Announc.">
        <title>Draft genome sequences of eight enterohepatic helicobacter species isolated from both laboratory and wild rodents.</title>
        <authorList>
            <person name="Sheh A."/>
            <person name="Shen Z."/>
            <person name="Fox J.G."/>
        </authorList>
    </citation>
    <scope>NUCLEOTIDE SEQUENCE [LARGE SCALE GENOMIC DNA]</scope>
    <source>
        <strain evidence="2 3">MIT 97-6194</strain>
    </source>
</reference>
<dbReference type="AlphaFoldDB" id="A0A347W5A3"/>
<evidence type="ECO:0000313" key="3">
    <source>
        <dbReference type="Proteomes" id="UP000029714"/>
    </source>
</evidence>
<dbReference type="EMBL" id="JRMP02000006">
    <property type="protein sequence ID" value="TLD94558.1"/>
    <property type="molecule type" value="Genomic_DNA"/>
</dbReference>
<keyword evidence="3" id="KW-1185">Reference proteome</keyword>
<reference evidence="2 3" key="2">
    <citation type="journal article" date="2016" name="Infect. Immun.">
        <title>Helicobacter saguini, a Novel Helicobacter Isolated from Cotton-Top Tamarins with Ulcerative Colitis, Has Proinflammatory Properties and Induces Typhlocolitis and Dysplasia in Gnotobiotic IL-10-/- Mice.</title>
        <authorList>
            <person name="Shen Z."/>
            <person name="Mannion A."/>
            <person name="Whary M.T."/>
            <person name="Muthupalani S."/>
            <person name="Sheh A."/>
            <person name="Feng Y."/>
            <person name="Gong G."/>
            <person name="Vandamme P."/>
            <person name="Holcombe H.R."/>
            <person name="Paster B.J."/>
            <person name="Fox J.G."/>
        </authorList>
    </citation>
    <scope>NUCLEOTIDE SEQUENCE [LARGE SCALE GENOMIC DNA]</scope>
    <source>
        <strain evidence="2 3">MIT 97-6194</strain>
    </source>
</reference>